<feature type="transmembrane region" description="Helical" evidence="6">
    <location>
        <begin position="136"/>
        <end position="158"/>
    </location>
</feature>
<feature type="transmembrane region" description="Helical" evidence="6">
    <location>
        <begin position="53"/>
        <end position="76"/>
    </location>
</feature>
<keyword evidence="2" id="KW-1003">Cell membrane</keyword>
<dbReference type="CDD" id="cd16015">
    <property type="entry name" value="LTA_synthase"/>
    <property type="match status" value="1"/>
</dbReference>
<dbReference type="SUPFAM" id="SSF53649">
    <property type="entry name" value="Alkaline phosphatase-like"/>
    <property type="match status" value="1"/>
</dbReference>
<dbReference type="GO" id="GO:0016740">
    <property type="term" value="F:transferase activity"/>
    <property type="evidence" value="ECO:0007669"/>
    <property type="project" value="UniProtKB-KW"/>
</dbReference>
<keyword evidence="5 6" id="KW-0472">Membrane</keyword>
<keyword evidence="8" id="KW-0808">Transferase</keyword>
<comment type="subcellular location">
    <subcellularLocation>
        <location evidence="1">Cell membrane</location>
        <topology evidence="1">Multi-pass membrane protein</topology>
    </subcellularLocation>
</comment>
<dbReference type="AlphaFoldDB" id="A0A1G9GTN3"/>
<dbReference type="Pfam" id="PF00884">
    <property type="entry name" value="Sulfatase"/>
    <property type="match status" value="1"/>
</dbReference>
<dbReference type="RefSeq" id="WP_089725728.1">
    <property type="nucleotide sequence ID" value="NZ_FNGI01000001.1"/>
</dbReference>
<feature type="domain" description="Sulfatase N-terminal" evidence="7">
    <location>
        <begin position="299"/>
        <end position="510"/>
    </location>
</feature>
<evidence type="ECO:0000256" key="6">
    <source>
        <dbReference type="SAM" id="Phobius"/>
    </source>
</evidence>
<gene>
    <name evidence="8" type="ORF">SAMN05661010_00826</name>
</gene>
<protein>
    <submittedName>
        <fullName evidence="8">Phosphoglycerol transferase</fullName>
    </submittedName>
</protein>
<dbReference type="GO" id="GO:0005886">
    <property type="term" value="C:plasma membrane"/>
    <property type="evidence" value="ECO:0007669"/>
    <property type="project" value="UniProtKB-SubCell"/>
</dbReference>
<feature type="transmembrane region" description="Helical" evidence="6">
    <location>
        <begin position="83"/>
        <end position="103"/>
    </location>
</feature>
<dbReference type="Gene3D" id="3.40.720.10">
    <property type="entry name" value="Alkaline Phosphatase, subunit A"/>
    <property type="match status" value="1"/>
</dbReference>
<keyword evidence="9" id="KW-1185">Reference proteome</keyword>
<evidence type="ECO:0000259" key="7">
    <source>
        <dbReference type="Pfam" id="PF00884"/>
    </source>
</evidence>
<evidence type="ECO:0000256" key="4">
    <source>
        <dbReference type="ARBA" id="ARBA00022989"/>
    </source>
</evidence>
<dbReference type="InterPro" id="IPR017850">
    <property type="entry name" value="Alkaline_phosphatase_core_sf"/>
</dbReference>
<dbReference type="EMBL" id="FNGI01000001">
    <property type="protein sequence ID" value="SDL04027.1"/>
    <property type="molecule type" value="Genomic_DNA"/>
</dbReference>
<dbReference type="OrthoDB" id="974590at2"/>
<feature type="transmembrane region" description="Helical" evidence="6">
    <location>
        <begin position="170"/>
        <end position="189"/>
    </location>
</feature>
<dbReference type="InterPro" id="IPR000917">
    <property type="entry name" value="Sulfatase_N"/>
</dbReference>
<accession>A0A1G9GTN3</accession>
<evidence type="ECO:0000256" key="5">
    <source>
        <dbReference type="ARBA" id="ARBA00023136"/>
    </source>
</evidence>
<reference evidence="8 9" key="1">
    <citation type="submission" date="2016-10" db="EMBL/GenBank/DDBJ databases">
        <authorList>
            <person name="de Groot N.N."/>
        </authorList>
    </citation>
    <scope>NUCLEOTIDE SEQUENCE [LARGE SCALE GENOMIC DNA]</scope>
    <source>
        <strain evidence="8 9">DSM 14789</strain>
    </source>
</reference>
<dbReference type="Proteomes" id="UP000198654">
    <property type="component" value="Unassembled WGS sequence"/>
</dbReference>
<dbReference type="PANTHER" id="PTHR47371">
    <property type="entry name" value="LIPOTEICHOIC ACID SYNTHASE"/>
    <property type="match status" value="1"/>
</dbReference>
<keyword evidence="3 6" id="KW-0812">Transmembrane</keyword>
<sequence length="657" mass="72691">MGAMPNKPRRGFPWSLAFSYIAVFMAGAVFYRLRLWPFGEGYYAALKAFELEALLSFLDSYHVLEGFVVVCLFYLMARTRSRLAIVLGVLGFVYIFLWGLWVVSDMMTGVGINQAVIFHLFSGTEGADYSQFLGEIAVAVIFLLLAVSVVVFSLGVGWRSRRTPKRRTRMLPLGMGFVMLVAAWLVSPWHQDIMVLADSYSRINSDQARRLDAMYVVEPRVIENKQNLVVLYLEGVERTYFNDKLFPGLLPNLSRLRETSLSFSGIEQSPGAGWTIAGMVNTQCGIPLVTPGAGINDMGHVERFLPEAKCIAEILAENDYQTVYIGGASGKFAGKGSFLRQHGFMEVKDRAYFQTEQPLPESAFSGWGLYDDTLLQIVYDEFVALSEEDGPFALFALTMDTHPPNHHVPPSCEGVHYGDGSSKALNSLRCTDRLVSEFIDRIRRSPYYENTTLVVLSDHLSMVNDAKVALDKAPQRENLLMIFDASMPSGERHVQGTMVDIGATLLDVLDASETRLGFGRSLLGSNGQEASYSSAFFAEQSLAGYLSFSRQLWDMPSVVGRIYSDGNGGVILGESLVDAPFFSVLNSQNKVVEIYFDDFAEKLDELQRGARYLYALSCESTRSAESGVCLVSGLKGVSEKIFSSVELGNGIRAAELL</sequence>
<evidence type="ECO:0000313" key="9">
    <source>
        <dbReference type="Proteomes" id="UP000198654"/>
    </source>
</evidence>
<evidence type="ECO:0000256" key="3">
    <source>
        <dbReference type="ARBA" id="ARBA00022692"/>
    </source>
</evidence>
<organism evidence="8 9">
    <name type="scientific">Modicisalibacter muralis</name>
    <dbReference type="NCBI Taxonomy" id="119000"/>
    <lineage>
        <taxon>Bacteria</taxon>
        <taxon>Pseudomonadati</taxon>
        <taxon>Pseudomonadota</taxon>
        <taxon>Gammaproteobacteria</taxon>
        <taxon>Oceanospirillales</taxon>
        <taxon>Halomonadaceae</taxon>
        <taxon>Modicisalibacter</taxon>
    </lineage>
</organism>
<evidence type="ECO:0000256" key="2">
    <source>
        <dbReference type="ARBA" id="ARBA00022475"/>
    </source>
</evidence>
<dbReference type="PANTHER" id="PTHR47371:SF3">
    <property type="entry name" value="PHOSPHOGLYCEROL TRANSFERASE I"/>
    <property type="match status" value="1"/>
</dbReference>
<keyword evidence="4 6" id="KW-1133">Transmembrane helix</keyword>
<proteinExistence type="predicted"/>
<evidence type="ECO:0000256" key="1">
    <source>
        <dbReference type="ARBA" id="ARBA00004651"/>
    </source>
</evidence>
<dbReference type="InterPro" id="IPR050448">
    <property type="entry name" value="OpgB/LTA_synthase_biosynth"/>
</dbReference>
<name>A0A1G9GTN3_9GAMM</name>
<feature type="transmembrane region" description="Helical" evidence="6">
    <location>
        <begin position="12"/>
        <end position="33"/>
    </location>
</feature>
<evidence type="ECO:0000313" key="8">
    <source>
        <dbReference type="EMBL" id="SDL04027.1"/>
    </source>
</evidence>